<protein>
    <recommendedName>
        <fullName evidence="3">YdeI/OmpD-associated family protein</fullName>
    </recommendedName>
</protein>
<dbReference type="KEGG" id="lmoi:VV02_01375"/>
<organism evidence="1 2">
    <name type="scientific">Luteipulveratus mongoliensis</name>
    <dbReference type="NCBI Taxonomy" id="571913"/>
    <lineage>
        <taxon>Bacteria</taxon>
        <taxon>Bacillati</taxon>
        <taxon>Actinomycetota</taxon>
        <taxon>Actinomycetes</taxon>
        <taxon>Micrococcales</taxon>
        <taxon>Dermacoccaceae</taxon>
        <taxon>Luteipulveratus</taxon>
    </lineage>
</organism>
<name>A0A0K1JE15_9MICO</name>
<evidence type="ECO:0000313" key="2">
    <source>
        <dbReference type="Proteomes" id="UP000066480"/>
    </source>
</evidence>
<proteinExistence type="predicted"/>
<dbReference type="EMBL" id="CP011112">
    <property type="protein sequence ID" value="AKU14833.1"/>
    <property type="molecule type" value="Genomic_DNA"/>
</dbReference>
<evidence type="ECO:0008006" key="3">
    <source>
        <dbReference type="Google" id="ProtNLM"/>
    </source>
</evidence>
<dbReference type="Proteomes" id="UP000066480">
    <property type="component" value="Chromosome"/>
</dbReference>
<gene>
    <name evidence="1" type="ORF">VV02_01375</name>
</gene>
<sequence>MADTSRLHRPRYPMPDDVRTALSDEGVLKAYDERPAYQQNDYIGWIEKAKQPATRQKRIDQMVDELREGGVYMGMAHKPSTKTPHARR</sequence>
<evidence type="ECO:0000313" key="1">
    <source>
        <dbReference type="EMBL" id="AKU14833.1"/>
    </source>
</evidence>
<keyword evidence="2" id="KW-1185">Reference proteome</keyword>
<dbReference type="OrthoDB" id="214150at2"/>
<dbReference type="STRING" id="571913.VV02_01375"/>
<reference evidence="1 2" key="1">
    <citation type="submission" date="2015-03" db="EMBL/GenBank/DDBJ databases">
        <title>Luteipulveratus halotolerans sp. nov., a novel actinobacterium (Dermacoccaceae) from Sarawak, Malaysia.</title>
        <authorList>
            <person name="Juboi H."/>
            <person name="Basik A."/>
            <person name="Shamsul S.S."/>
            <person name="Arnold P."/>
            <person name="Schmitt E.K."/>
            <person name="Sanglier J.-J."/>
            <person name="Yeo T."/>
        </authorList>
    </citation>
    <scope>NUCLEOTIDE SEQUENCE [LARGE SCALE GENOMIC DNA]</scope>
    <source>
        <strain evidence="1 2">MN07-A0370</strain>
    </source>
</reference>
<accession>A0A0K1JE15</accession>
<dbReference type="Pfam" id="PF13376">
    <property type="entry name" value="OmdA"/>
    <property type="match status" value="1"/>
</dbReference>
<dbReference type="AlphaFoldDB" id="A0A0K1JE15"/>
<dbReference type="RefSeq" id="WP_052589375.1">
    <property type="nucleotide sequence ID" value="NZ_CP011112.1"/>
</dbReference>